<dbReference type="Gene3D" id="1.10.10.10">
    <property type="entry name" value="Winged helix-like DNA-binding domain superfamily/Winged helix DNA-binding domain"/>
    <property type="match status" value="1"/>
</dbReference>
<evidence type="ECO:0000256" key="6">
    <source>
        <dbReference type="ARBA" id="ARBA00022842"/>
    </source>
</evidence>
<comment type="catalytic activity">
    <reaction evidence="1 10">
        <text>ATP-dependent breakage, passage and rejoining of double-stranded DNA.</text>
        <dbReference type="EC" id="5.6.2.2"/>
    </reaction>
</comment>
<dbReference type="Proteomes" id="UP000094043">
    <property type="component" value="Chromosome 3"/>
</dbReference>
<dbReference type="GeneID" id="91086632"/>
<dbReference type="InterPro" id="IPR034136">
    <property type="entry name" value="TOPRIM_Topo6A/Spo11"/>
</dbReference>
<reference evidence="14" key="3">
    <citation type="submission" date="2024-01" db="EMBL/GenBank/DDBJ databases">
        <authorList>
            <person name="Coelho M.A."/>
            <person name="David-Palma M."/>
            <person name="Shea T."/>
            <person name="Sun S."/>
            <person name="Cuomo C.A."/>
            <person name="Heitman J."/>
        </authorList>
    </citation>
    <scope>NUCLEOTIDE SEQUENCE</scope>
    <source>
        <strain evidence="14">CBS 7841</strain>
    </source>
</reference>
<dbReference type="EC" id="5.6.2.2" evidence="4"/>
<evidence type="ECO:0000256" key="4">
    <source>
        <dbReference type="ARBA" id="ARBA00012895"/>
    </source>
</evidence>
<evidence type="ECO:0000259" key="12">
    <source>
        <dbReference type="Pfam" id="PF04406"/>
    </source>
</evidence>
<keyword evidence="5" id="KW-0479">Metal-binding</keyword>
<keyword evidence="9 10" id="KW-0413">Isomerase</keyword>
<dbReference type="GO" id="GO:0042138">
    <property type="term" value="P:meiotic DNA double-strand break formation"/>
    <property type="evidence" value="ECO:0007669"/>
    <property type="project" value="TreeGrafter"/>
</dbReference>
<evidence type="ECO:0000313" key="15">
    <source>
        <dbReference type="Proteomes" id="UP000094043"/>
    </source>
</evidence>
<dbReference type="InterPro" id="IPR013049">
    <property type="entry name" value="Spo11/TopoVI_A_N"/>
</dbReference>
<dbReference type="EMBL" id="CP143786">
    <property type="protein sequence ID" value="WVN87243.1"/>
    <property type="molecule type" value="Genomic_DNA"/>
</dbReference>
<evidence type="ECO:0000259" key="13">
    <source>
        <dbReference type="Pfam" id="PF21180"/>
    </source>
</evidence>
<evidence type="ECO:0000313" key="14">
    <source>
        <dbReference type="EMBL" id="WVN87243.1"/>
    </source>
</evidence>
<evidence type="ECO:0000256" key="2">
    <source>
        <dbReference type="ARBA" id="ARBA00001946"/>
    </source>
</evidence>
<dbReference type="GO" id="GO:0005524">
    <property type="term" value="F:ATP binding"/>
    <property type="evidence" value="ECO:0007669"/>
    <property type="project" value="InterPro"/>
</dbReference>
<dbReference type="GO" id="GO:0003677">
    <property type="term" value="F:DNA binding"/>
    <property type="evidence" value="ECO:0007669"/>
    <property type="project" value="UniProtKB-UniRule"/>
</dbReference>
<comment type="similarity">
    <text evidence="3 10">Belongs to the TOP6A family.</text>
</comment>
<evidence type="ECO:0000256" key="1">
    <source>
        <dbReference type="ARBA" id="ARBA00000185"/>
    </source>
</evidence>
<sequence length="595" mass="67310">MTTATNIENHSTLIIERSNSFSSIDHSESFIEDLFIGDESYHDSSFGKKIEDSEESHRQELDLQASIDYRADIRENDDNRWELQDFSDEIMSSEQDYDKYIEEDERQAALFERLVRRTEDLNDTKLFKTEWRSFPPSVDQQSPGNSQASISEIQEEFLIEDDFELPEKRRERASSFLESLILNFYGDLLLSMEMITNQAKRQPSRALVALPRKRKHNTDLNELQISGLDKDGEQNEQLKQFGVNLRLKNRKSGVIQIIKFPGAPCKTSQSKNPASDLYRITCIIKVATILYEAILDRAVITLRDIFYRDKPLFIHQPVVNKIVDDIVASAGLQRKDFNVCASAKGLIAATSLVIHRRTENPLVLSATHASLIDPIEKISHLETPGNPEGIKWVLVVEKDAVFQSLCNATILKEPDLGSGILVTGKGFPDLATRQILYLIANSFPKASMYALVDADPHGLSIFSNYTYGSKANAYSKDHAGIALGERLQWLGLKASDWGELGISYNDLIPLEKSDVQLAMSMLRNHEHLPISWKRELCHMLQLNRKAEIEIILSSNDPFQSIAKFTSGSNHGGISHQERVSGAGRLVKYIIDHMKL</sequence>
<feature type="coiled-coil region" evidence="11">
    <location>
        <begin position="83"/>
        <end position="121"/>
    </location>
</feature>
<protein>
    <recommendedName>
        <fullName evidence="4">DNA topoisomerase (ATP-hydrolyzing)</fullName>
        <ecNumber evidence="4">5.6.2.2</ecNumber>
    </recommendedName>
</protein>
<evidence type="ECO:0000256" key="9">
    <source>
        <dbReference type="ARBA" id="ARBA00023235"/>
    </source>
</evidence>
<evidence type="ECO:0000256" key="11">
    <source>
        <dbReference type="SAM" id="Coils"/>
    </source>
</evidence>
<dbReference type="GO" id="GO:0000228">
    <property type="term" value="C:nuclear chromosome"/>
    <property type="evidence" value="ECO:0007669"/>
    <property type="project" value="TreeGrafter"/>
</dbReference>
<proteinExistence type="inferred from homology"/>
<evidence type="ECO:0000256" key="7">
    <source>
        <dbReference type="ARBA" id="ARBA00023029"/>
    </source>
</evidence>
<dbReference type="PRINTS" id="PR01550">
    <property type="entry name" value="TOP6AFAMILY"/>
</dbReference>
<dbReference type="PANTHER" id="PTHR10848">
    <property type="entry name" value="MEIOTIC RECOMBINATION PROTEIN SPO11"/>
    <property type="match status" value="1"/>
</dbReference>
<reference evidence="14" key="2">
    <citation type="journal article" date="2022" name="Elife">
        <title>Obligate sexual reproduction of a homothallic fungus closely related to the Cryptococcus pathogenic species complex.</title>
        <authorList>
            <person name="Passer A.R."/>
            <person name="Clancey S.A."/>
            <person name="Shea T."/>
            <person name="David-Palma M."/>
            <person name="Averette A.F."/>
            <person name="Boekhout T."/>
            <person name="Porcel B.M."/>
            <person name="Nowrousian M."/>
            <person name="Cuomo C.A."/>
            <person name="Sun S."/>
            <person name="Heitman J."/>
            <person name="Coelho M.A."/>
        </authorList>
    </citation>
    <scope>NUCLEOTIDE SEQUENCE</scope>
    <source>
        <strain evidence="14">CBS 7841</strain>
    </source>
</reference>
<dbReference type="GO" id="GO:0003918">
    <property type="term" value="F:DNA topoisomerase type II (double strand cut, ATP-hydrolyzing) activity"/>
    <property type="evidence" value="ECO:0007669"/>
    <property type="project" value="UniProtKB-UniRule"/>
</dbReference>
<organism evidence="14 15">
    <name type="scientific">Cryptococcus depauperatus CBS 7841</name>
    <dbReference type="NCBI Taxonomy" id="1295531"/>
    <lineage>
        <taxon>Eukaryota</taxon>
        <taxon>Fungi</taxon>
        <taxon>Dikarya</taxon>
        <taxon>Basidiomycota</taxon>
        <taxon>Agaricomycotina</taxon>
        <taxon>Tremellomycetes</taxon>
        <taxon>Tremellales</taxon>
        <taxon>Cryptococcaceae</taxon>
        <taxon>Cryptococcus</taxon>
    </lineage>
</organism>
<dbReference type="RefSeq" id="XP_066067943.1">
    <property type="nucleotide sequence ID" value="XM_066211846.1"/>
</dbReference>
<dbReference type="InterPro" id="IPR002815">
    <property type="entry name" value="Spo11/TopoVI_A"/>
</dbReference>
<reference evidence="14" key="1">
    <citation type="submission" date="2016-06" db="EMBL/GenBank/DDBJ databases">
        <authorList>
            <person name="Cuomo C."/>
            <person name="Litvintseva A."/>
            <person name="Heitman J."/>
            <person name="Chen Y."/>
            <person name="Sun S."/>
            <person name="Springer D."/>
            <person name="Dromer F."/>
            <person name="Young S."/>
            <person name="Zeng Q."/>
            <person name="Chapman S."/>
            <person name="Gujja S."/>
            <person name="Saif S."/>
            <person name="Birren B."/>
        </authorList>
    </citation>
    <scope>NUCLEOTIDE SEQUENCE</scope>
    <source>
        <strain evidence="14">CBS 7841</strain>
    </source>
</reference>
<dbReference type="PANTHER" id="PTHR10848:SF0">
    <property type="entry name" value="MEIOTIC RECOMBINATION PROTEIN SPO11"/>
    <property type="match status" value="1"/>
</dbReference>
<dbReference type="Gene3D" id="3.40.1360.10">
    <property type="match status" value="1"/>
</dbReference>
<keyword evidence="11" id="KW-0175">Coiled coil</keyword>
<evidence type="ECO:0000256" key="5">
    <source>
        <dbReference type="ARBA" id="ARBA00022723"/>
    </source>
</evidence>
<comment type="cofactor">
    <cofactor evidence="2">
        <name>Mg(2+)</name>
        <dbReference type="ChEBI" id="CHEBI:18420"/>
    </cofactor>
</comment>
<keyword evidence="7 10" id="KW-0799">Topoisomerase</keyword>
<evidence type="ECO:0000256" key="8">
    <source>
        <dbReference type="ARBA" id="ARBA00023125"/>
    </source>
</evidence>
<gene>
    <name evidence="14" type="ORF">L203_102420</name>
</gene>
<dbReference type="InterPro" id="IPR036078">
    <property type="entry name" value="Spo11/TopoVI_A_sf"/>
</dbReference>
<evidence type="ECO:0000256" key="3">
    <source>
        <dbReference type="ARBA" id="ARBA00006559"/>
    </source>
</evidence>
<keyword evidence="6" id="KW-0460">Magnesium</keyword>
<name>A0AAJ8JRR1_9TREE</name>
<dbReference type="SUPFAM" id="SSF56726">
    <property type="entry name" value="DNA topoisomerase IV, alpha subunit"/>
    <property type="match status" value="1"/>
</dbReference>
<dbReference type="AlphaFoldDB" id="A0AAJ8JRR1"/>
<dbReference type="GO" id="GO:0046872">
    <property type="term" value="F:metal ion binding"/>
    <property type="evidence" value="ECO:0007669"/>
    <property type="project" value="UniProtKB-KW"/>
</dbReference>
<dbReference type="InterPro" id="IPR036388">
    <property type="entry name" value="WH-like_DNA-bd_sf"/>
</dbReference>
<accession>A0AAJ8JRR1</accession>
<evidence type="ECO:0000256" key="10">
    <source>
        <dbReference type="PROSITE-ProRule" id="PRU01385"/>
    </source>
</evidence>
<dbReference type="CDD" id="cd00223">
    <property type="entry name" value="TOPRIM_TopoIIB_SPO"/>
    <property type="match status" value="1"/>
</dbReference>
<dbReference type="Pfam" id="PF21180">
    <property type="entry name" value="TOP6A-Spo11_Toprim"/>
    <property type="match status" value="1"/>
</dbReference>
<dbReference type="KEGG" id="cdep:91086632"/>
<dbReference type="PROSITE" id="PS52041">
    <property type="entry name" value="TOPO_IIB"/>
    <property type="match status" value="1"/>
</dbReference>
<feature type="domain" description="Topoisomerase 6 subunit A/Spo11 TOPRIM" evidence="13">
    <location>
        <begin position="392"/>
        <end position="554"/>
    </location>
</feature>
<feature type="domain" description="Spo11/DNA topoisomerase VI subunit A N-terminal" evidence="12">
    <location>
        <begin position="279"/>
        <end position="339"/>
    </location>
</feature>
<dbReference type="Pfam" id="PF04406">
    <property type="entry name" value="TP6A_N"/>
    <property type="match status" value="1"/>
</dbReference>
<dbReference type="GO" id="GO:0007131">
    <property type="term" value="P:reciprocal meiotic recombination"/>
    <property type="evidence" value="ECO:0007669"/>
    <property type="project" value="TreeGrafter"/>
</dbReference>
<dbReference type="GO" id="GO:0000706">
    <property type="term" value="P:meiotic DNA double-strand break processing"/>
    <property type="evidence" value="ECO:0007669"/>
    <property type="project" value="TreeGrafter"/>
</dbReference>
<keyword evidence="8 10" id="KW-0238">DNA-binding</keyword>
<keyword evidence="15" id="KW-1185">Reference proteome</keyword>
<feature type="active site" description="O-(5'-phospho-DNA)-tyrosine intermediate" evidence="10">
    <location>
        <position position="307"/>
    </location>
</feature>